<comment type="caution">
    <text evidence="4">The sequence shown here is derived from an EMBL/GenBank/DDBJ whole genome shotgun (WGS) entry which is preliminary data.</text>
</comment>
<dbReference type="InterPro" id="IPR001647">
    <property type="entry name" value="HTH_TetR"/>
</dbReference>
<dbReference type="SUPFAM" id="SSF46689">
    <property type="entry name" value="Homeodomain-like"/>
    <property type="match status" value="1"/>
</dbReference>
<keyword evidence="1 2" id="KW-0238">DNA-binding</keyword>
<reference evidence="4" key="2">
    <citation type="submission" date="2023-07" db="EMBL/GenBank/DDBJ databases">
        <authorList>
            <person name="Shen H."/>
        </authorList>
    </citation>
    <scope>NUCLEOTIDE SEQUENCE</scope>
    <source>
        <strain evidence="4">TNR-22</strain>
    </source>
</reference>
<dbReference type="EMBL" id="JAUOZU010000001">
    <property type="protein sequence ID" value="MDO6962512.1"/>
    <property type="molecule type" value="Genomic_DNA"/>
</dbReference>
<dbReference type="Proteomes" id="UP001174932">
    <property type="component" value="Unassembled WGS sequence"/>
</dbReference>
<gene>
    <name evidence="4" type="ORF">Q4481_01010</name>
</gene>
<sequence length="216" mass="25120">MNTVTEASEAGRSTREDWLRLAIRTLIDEGIDQVKVQVLARELGVSRSSFYWFFESLPDLHKQLLEHWLRINTGPIIERALRPAPHIIRAILNVFECWVDDHLFDPKLDMAVRLWARRSETVRAVVEQADSQRVDAIAAMYRRHGYEEGEAFIRARVLYFTQIGQYALLIDESLEVRHSRLGHYLKCFSGLEPEESDIADFYRFTFGRPPERPSGS</sequence>
<dbReference type="Gene3D" id="1.10.357.10">
    <property type="entry name" value="Tetracycline Repressor, domain 2"/>
    <property type="match status" value="1"/>
</dbReference>
<evidence type="ECO:0000313" key="5">
    <source>
        <dbReference type="Proteomes" id="UP001174932"/>
    </source>
</evidence>
<reference evidence="4" key="1">
    <citation type="journal article" date="2015" name="Int. J. Syst. Evol. Microbiol.">
        <title>Rhizobium alvei sp. nov., isolated from a freshwater river.</title>
        <authorList>
            <person name="Sheu S.Y."/>
            <person name="Huang H.W."/>
            <person name="Young C.C."/>
            <person name="Chen W.M."/>
        </authorList>
    </citation>
    <scope>NUCLEOTIDE SEQUENCE</scope>
    <source>
        <strain evidence="4">TNR-22</strain>
    </source>
</reference>
<evidence type="ECO:0000259" key="3">
    <source>
        <dbReference type="PROSITE" id="PS50977"/>
    </source>
</evidence>
<accession>A0ABT8YGC9</accession>
<feature type="domain" description="HTH tetR-type" evidence="3">
    <location>
        <begin position="12"/>
        <end position="72"/>
    </location>
</feature>
<organism evidence="4 5">
    <name type="scientific">Rhizobium alvei</name>
    <dbReference type="NCBI Taxonomy" id="1132659"/>
    <lineage>
        <taxon>Bacteria</taxon>
        <taxon>Pseudomonadati</taxon>
        <taxon>Pseudomonadota</taxon>
        <taxon>Alphaproteobacteria</taxon>
        <taxon>Hyphomicrobiales</taxon>
        <taxon>Rhizobiaceae</taxon>
        <taxon>Rhizobium/Agrobacterium group</taxon>
        <taxon>Rhizobium</taxon>
    </lineage>
</organism>
<feature type="DNA-binding region" description="H-T-H motif" evidence="2">
    <location>
        <begin position="35"/>
        <end position="54"/>
    </location>
</feature>
<dbReference type="PROSITE" id="PS50977">
    <property type="entry name" value="HTH_TETR_2"/>
    <property type="match status" value="1"/>
</dbReference>
<protein>
    <submittedName>
        <fullName evidence="4">TetR/AcrR family transcriptional regulator</fullName>
    </submittedName>
</protein>
<dbReference type="RefSeq" id="WP_304374359.1">
    <property type="nucleotide sequence ID" value="NZ_JAUOZU010000001.1"/>
</dbReference>
<proteinExistence type="predicted"/>
<evidence type="ECO:0000256" key="1">
    <source>
        <dbReference type="ARBA" id="ARBA00023125"/>
    </source>
</evidence>
<keyword evidence="5" id="KW-1185">Reference proteome</keyword>
<evidence type="ECO:0000313" key="4">
    <source>
        <dbReference type="EMBL" id="MDO6962512.1"/>
    </source>
</evidence>
<evidence type="ECO:0000256" key="2">
    <source>
        <dbReference type="PROSITE-ProRule" id="PRU00335"/>
    </source>
</evidence>
<dbReference type="Pfam" id="PF00440">
    <property type="entry name" value="TetR_N"/>
    <property type="match status" value="1"/>
</dbReference>
<name>A0ABT8YGC9_9HYPH</name>
<dbReference type="InterPro" id="IPR009057">
    <property type="entry name" value="Homeodomain-like_sf"/>
</dbReference>